<feature type="transmembrane region" description="Helical" evidence="1">
    <location>
        <begin position="12"/>
        <end position="35"/>
    </location>
</feature>
<evidence type="ECO:0000259" key="2">
    <source>
        <dbReference type="Pfam" id="PF14341"/>
    </source>
</evidence>
<keyword evidence="1" id="KW-0472">Membrane</keyword>
<gene>
    <name evidence="3" type="ORF">DES38_10848</name>
</gene>
<evidence type="ECO:0000256" key="1">
    <source>
        <dbReference type="SAM" id="Phobius"/>
    </source>
</evidence>
<comment type="caution">
    <text evidence="3">The sequence shown here is derived from an EMBL/GenBank/DDBJ whole genome shotgun (WGS) entry which is preliminary data.</text>
</comment>
<organism evidence="3 4">
    <name type="scientific">Streptohalobacillus salinus</name>
    <dbReference type="NCBI Taxonomy" id="621096"/>
    <lineage>
        <taxon>Bacteria</taxon>
        <taxon>Bacillati</taxon>
        <taxon>Bacillota</taxon>
        <taxon>Bacilli</taxon>
        <taxon>Bacillales</taxon>
        <taxon>Bacillaceae</taxon>
        <taxon>Streptohalobacillus</taxon>
    </lineage>
</organism>
<dbReference type="EMBL" id="QJJR01000008">
    <property type="protein sequence ID" value="PXW90037.1"/>
    <property type="molecule type" value="Genomic_DNA"/>
</dbReference>
<accession>A0A2V3W6U9</accession>
<protein>
    <submittedName>
        <fullName evidence="3">PilX-like prepilin protein</fullName>
    </submittedName>
</protein>
<dbReference type="AlphaFoldDB" id="A0A2V3W6U9"/>
<dbReference type="OrthoDB" id="2163447at2"/>
<feature type="domain" description="Type 4 fimbrial biogenesis protein PilX N-terminal" evidence="2">
    <location>
        <begin position="9"/>
        <end position="57"/>
    </location>
</feature>
<keyword evidence="1" id="KW-0812">Transmembrane</keyword>
<keyword evidence="4" id="KW-1185">Reference proteome</keyword>
<dbReference type="Pfam" id="PF14341">
    <property type="entry name" value="PilX_N"/>
    <property type="match status" value="1"/>
</dbReference>
<dbReference type="InterPro" id="IPR025746">
    <property type="entry name" value="PilX_N_dom"/>
</dbReference>
<sequence>MRKLINDESGAALATTLMILVILVVLGTTTASIALANVKLTAEERDYQSAHYIAEAGANEAYLEIEKLVHHSYQTTSTEEAFLNQVNATLAARFDKTYDDFEAVNNEAPVAEVSVKNDSGNEIEIIALGRIGSRQRSINKRVTLNWIAKGSNGQYPTPTLPKGYAAVVRSLLKVYGGGRIHGNALVESRTTTVVNVTKNSFKPKSNGVDYIEDNPNLTVDWSLLDDFFNNFPSAPTLMTHPNVTEDVLGQEISVINNGRLRTGYNGRLTSHTLEIKDNYYFESIDLAGTLNIDVGNSDQTIVVKNLNTAGMAQINIIGDGSLTVHVLNQLNLQYGSVNSGGRTNQLTFFYHNHTPLHLKTDTVNAGIIVKDAVVKMSSNSNHNDHNGLGYLLTGGDFVYSDNGFKGEYIIVGPYAEANFQGGVWFSGVALVDRFVAGNGMRLEYKEVDTSGFVLDFITIDEGEKPPTNNQGIEDLITAGPGIGS</sequence>
<name>A0A2V3W6U9_9BACI</name>
<dbReference type="RefSeq" id="WP_110251573.1">
    <property type="nucleotide sequence ID" value="NZ_QJJR01000008.1"/>
</dbReference>
<evidence type="ECO:0000313" key="4">
    <source>
        <dbReference type="Proteomes" id="UP000247922"/>
    </source>
</evidence>
<dbReference type="Proteomes" id="UP000247922">
    <property type="component" value="Unassembled WGS sequence"/>
</dbReference>
<keyword evidence="1" id="KW-1133">Transmembrane helix</keyword>
<evidence type="ECO:0000313" key="3">
    <source>
        <dbReference type="EMBL" id="PXW90037.1"/>
    </source>
</evidence>
<reference evidence="3 4" key="1">
    <citation type="submission" date="2018-05" db="EMBL/GenBank/DDBJ databases">
        <title>Genomic Encyclopedia of Type Strains, Phase IV (KMG-IV): sequencing the most valuable type-strain genomes for metagenomic binning, comparative biology and taxonomic classification.</title>
        <authorList>
            <person name="Goeker M."/>
        </authorList>
    </citation>
    <scope>NUCLEOTIDE SEQUENCE [LARGE SCALE GENOMIC DNA]</scope>
    <source>
        <strain evidence="3 4">DSM 22440</strain>
    </source>
</reference>
<proteinExistence type="predicted"/>